<feature type="transmembrane region" description="Helical" evidence="1">
    <location>
        <begin position="162"/>
        <end position="182"/>
    </location>
</feature>
<dbReference type="PROSITE" id="PS50104">
    <property type="entry name" value="TIR"/>
    <property type="match status" value="1"/>
</dbReference>
<evidence type="ECO:0000313" key="4">
    <source>
        <dbReference type="Proteomes" id="UP000319897"/>
    </source>
</evidence>
<comment type="caution">
    <text evidence="3">The sequence shown here is derived from an EMBL/GenBank/DDBJ whole genome shotgun (WGS) entry which is preliminary data.</text>
</comment>
<gene>
    <name evidence="3" type="ORF">FJQ54_00100</name>
</gene>
<feature type="domain" description="TIR" evidence="2">
    <location>
        <begin position="12"/>
        <end position="137"/>
    </location>
</feature>
<dbReference type="Proteomes" id="UP000319897">
    <property type="component" value="Unassembled WGS sequence"/>
</dbReference>
<keyword evidence="1" id="KW-1133">Transmembrane helix</keyword>
<accession>A0A501XWZ5</accession>
<dbReference type="AlphaFoldDB" id="A0A501XWZ5"/>
<organism evidence="3 4">
    <name type="scientific">Sandaracinobacter neustonicus</name>
    <dbReference type="NCBI Taxonomy" id="1715348"/>
    <lineage>
        <taxon>Bacteria</taxon>
        <taxon>Pseudomonadati</taxon>
        <taxon>Pseudomonadota</taxon>
        <taxon>Alphaproteobacteria</taxon>
        <taxon>Sphingomonadales</taxon>
        <taxon>Sphingosinicellaceae</taxon>
        <taxon>Sandaracinobacter</taxon>
    </lineage>
</organism>
<keyword evidence="1" id="KW-0472">Membrane</keyword>
<dbReference type="InterPro" id="IPR000157">
    <property type="entry name" value="TIR_dom"/>
</dbReference>
<sequence>MAKTIAPATRTEPVRLFISYAREDRGPVERLAHALEAAGFRVWWDAALEGGHHFAAEIERELEAADAVIVLWTAASVKSNWVLDEAMHGRDRGCLIPLRLDDTVPPLGFRQIQGIDLEEGQEAQTVEAIARAVARIRGLPVREPGTHPRSRPGNRPARERPVWVPFAWAVFGLISALIFWGLDRS</sequence>
<dbReference type="InterPro" id="IPR035897">
    <property type="entry name" value="Toll_tir_struct_dom_sf"/>
</dbReference>
<keyword evidence="3" id="KW-0675">Receptor</keyword>
<reference evidence="3 4" key="1">
    <citation type="submission" date="2019-06" db="EMBL/GenBank/DDBJ databases">
        <authorList>
            <person name="Lee I."/>
            <person name="Jang G.I."/>
            <person name="Hwang C.Y."/>
        </authorList>
    </citation>
    <scope>NUCLEOTIDE SEQUENCE [LARGE SCALE GENOMIC DNA]</scope>
    <source>
        <strain evidence="3 4">PAMC 28131</strain>
    </source>
</reference>
<name>A0A501XWZ5_9SPHN</name>
<keyword evidence="1" id="KW-0812">Transmembrane</keyword>
<evidence type="ECO:0000313" key="3">
    <source>
        <dbReference type="EMBL" id="TPE65218.1"/>
    </source>
</evidence>
<dbReference type="OrthoDB" id="105971at2"/>
<dbReference type="EMBL" id="VFSU01000001">
    <property type="protein sequence ID" value="TPE65218.1"/>
    <property type="molecule type" value="Genomic_DNA"/>
</dbReference>
<keyword evidence="4" id="KW-1185">Reference proteome</keyword>
<protein>
    <submittedName>
        <fullName evidence="3">Toll/interleukin-1 receptor domain-containing protein</fullName>
    </submittedName>
</protein>
<proteinExistence type="predicted"/>
<dbReference type="SUPFAM" id="SSF52200">
    <property type="entry name" value="Toll/Interleukin receptor TIR domain"/>
    <property type="match status" value="1"/>
</dbReference>
<dbReference type="GO" id="GO:0007165">
    <property type="term" value="P:signal transduction"/>
    <property type="evidence" value="ECO:0007669"/>
    <property type="project" value="InterPro"/>
</dbReference>
<evidence type="ECO:0000256" key="1">
    <source>
        <dbReference type="SAM" id="Phobius"/>
    </source>
</evidence>
<dbReference type="Gene3D" id="3.40.50.10140">
    <property type="entry name" value="Toll/interleukin-1 receptor homology (TIR) domain"/>
    <property type="match status" value="1"/>
</dbReference>
<dbReference type="Pfam" id="PF13676">
    <property type="entry name" value="TIR_2"/>
    <property type="match status" value="1"/>
</dbReference>
<evidence type="ECO:0000259" key="2">
    <source>
        <dbReference type="PROSITE" id="PS50104"/>
    </source>
</evidence>
<dbReference type="RefSeq" id="WP_140926138.1">
    <property type="nucleotide sequence ID" value="NZ_VFSU01000001.1"/>
</dbReference>